<reference evidence="2" key="1">
    <citation type="submission" date="2023-03" db="EMBL/GenBank/DDBJ databases">
        <title>Massive genome expansion in bonnet fungi (Mycena s.s.) driven by repeated elements and novel gene families across ecological guilds.</title>
        <authorList>
            <consortium name="Lawrence Berkeley National Laboratory"/>
            <person name="Harder C.B."/>
            <person name="Miyauchi S."/>
            <person name="Viragh M."/>
            <person name="Kuo A."/>
            <person name="Thoen E."/>
            <person name="Andreopoulos B."/>
            <person name="Lu D."/>
            <person name="Skrede I."/>
            <person name="Drula E."/>
            <person name="Henrissat B."/>
            <person name="Morin E."/>
            <person name="Kohler A."/>
            <person name="Barry K."/>
            <person name="LaButti K."/>
            <person name="Morin E."/>
            <person name="Salamov A."/>
            <person name="Lipzen A."/>
            <person name="Mereny Z."/>
            <person name="Hegedus B."/>
            <person name="Baldrian P."/>
            <person name="Stursova M."/>
            <person name="Weitz H."/>
            <person name="Taylor A."/>
            <person name="Grigoriev I.V."/>
            <person name="Nagy L.G."/>
            <person name="Martin F."/>
            <person name="Kauserud H."/>
        </authorList>
    </citation>
    <scope>NUCLEOTIDE SEQUENCE</scope>
    <source>
        <strain evidence="2">CBHHK067</strain>
    </source>
</reference>
<proteinExistence type="predicted"/>
<name>A0AAD7GE13_MYCRO</name>
<dbReference type="EMBL" id="JARKIE010000112">
    <property type="protein sequence ID" value="KAJ7683009.1"/>
    <property type="molecule type" value="Genomic_DNA"/>
</dbReference>
<dbReference type="InterPro" id="IPR026116">
    <property type="entry name" value="GT18_cat"/>
</dbReference>
<comment type="caution">
    <text evidence="2">The sequence shown here is derived from an EMBL/GenBank/DDBJ whole genome shotgun (WGS) entry which is preliminary data.</text>
</comment>
<dbReference type="Proteomes" id="UP001221757">
    <property type="component" value="Unassembled WGS sequence"/>
</dbReference>
<organism evidence="2 3">
    <name type="scientific">Mycena rosella</name>
    <name type="common">Pink bonnet</name>
    <name type="synonym">Agaricus rosellus</name>
    <dbReference type="NCBI Taxonomy" id="1033263"/>
    <lineage>
        <taxon>Eukaryota</taxon>
        <taxon>Fungi</taxon>
        <taxon>Dikarya</taxon>
        <taxon>Basidiomycota</taxon>
        <taxon>Agaricomycotina</taxon>
        <taxon>Agaricomycetes</taxon>
        <taxon>Agaricomycetidae</taxon>
        <taxon>Agaricales</taxon>
        <taxon>Marasmiineae</taxon>
        <taxon>Mycenaceae</taxon>
        <taxon>Mycena</taxon>
    </lineage>
</organism>
<keyword evidence="3" id="KW-1185">Reference proteome</keyword>
<evidence type="ECO:0000259" key="1">
    <source>
        <dbReference type="Pfam" id="PF15024"/>
    </source>
</evidence>
<evidence type="ECO:0000313" key="3">
    <source>
        <dbReference type="Proteomes" id="UP001221757"/>
    </source>
</evidence>
<sequence>MPVETLPKNWISRNEITMQALFRCLETSHCGENQTKIVLLGYGAFLDEIAETQEGGEVIWARSTVRALERLGYTFIYTPNNERSLQLYHVFRELIKALFIEETETNACFNDPKCIMSPHNPSGIPVWKMFSFNWWTGAVGPLANNWTLNPEDVSAKGYAPNNYLGYSIEPGCSTRPFIPHAERKRQAYVLAKEMHYFSPEIRAWDPEFYDGVTDIEFVAGVRGEPTADFPTRLKNIGYMSPDAFYDQLSRSLVLVGVGFPLTSPTPYDALCYGVPFINPWDAADPENRNKWSVQHGMMKHLDPPYVYHVFKGNREGFVNAVKDAVSHPIQRCHYVLERMKMHAIEQRLGKILAMDWEKEALAFTLRSL</sequence>
<feature type="domain" description="Glycosyltransferase family 18 catalytic" evidence="1">
    <location>
        <begin position="161"/>
        <end position="330"/>
    </location>
</feature>
<dbReference type="AlphaFoldDB" id="A0AAD7GE13"/>
<evidence type="ECO:0000313" key="2">
    <source>
        <dbReference type="EMBL" id="KAJ7683009.1"/>
    </source>
</evidence>
<accession>A0AAD7GE13</accession>
<dbReference type="GO" id="GO:0030144">
    <property type="term" value="F:alpha-1,6-mannosylglycoprotein 6-beta-N-acetylglucosaminyltransferase activity"/>
    <property type="evidence" value="ECO:0007669"/>
    <property type="project" value="InterPro"/>
</dbReference>
<gene>
    <name evidence="2" type="ORF">B0H17DRAFT_942269</name>
</gene>
<dbReference type="Pfam" id="PF15024">
    <property type="entry name" value="Glyco_transf_18"/>
    <property type="match status" value="1"/>
</dbReference>
<protein>
    <recommendedName>
        <fullName evidence="1">Glycosyltransferase family 18 catalytic domain-containing protein</fullName>
    </recommendedName>
</protein>